<keyword evidence="2" id="KW-0808">Transferase</keyword>
<dbReference type="AlphaFoldDB" id="A0A840AXL5"/>
<protein>
    <submittedName>
        <fullName evidence="2">Glycosyltransferase involved in cell wall biosynthesis</fullName>
    </submittedName>
</protein>
<sequence>MIAVCICTYNPPAARWRIVVDALVRQSAPRDAFHVIIVDNGSTPPLGPERIEPLLAAGIRARIVVEPQAGLSRARLKAIAETDDDYILFVDDDNELAPDYVENAIAFARAHPQIGAFGGRLLLPRELQPAEWVGPFLASLGVRDYGPEPIINMDQDCWGEWEPAGAGAVVHRSVLDRYVRWSKESPDFFKLGRSGRWGLASCDDSLMMRGATRVGLGNAYVPALSLRHHLNPKRFGFVYMMRLHYGYGQSFVRLDRILYGRTPTPKEYSRPRRLWRQIKWRWLQFAAFSWQMKVAQVMTELGRYNEYHADGGGSVDSADR</sequence>
<comment type="caution">
    <text evidence="2">The sequence shown here is derived from an EMBL/GenBank/DDBJ whole genome shotgun (WGS) entry which is preliminary data.</text>
</comment>
<evidence type="ECO:0000313" key="3">
    <source>
        <dbReference type="Proteomes" id="UP000553963"/>
    </source>
</evidence>
<name>A0A840AXL5_9HYPH</name>
<dbReference type="RefSeq" id="WP_183400660.1">
    <property type="nucleotide sequence ID" value="NZ_JACIDS010000005.1"/>
</dbReference>
<proteinExistence type="predicted"/>
<organism evidence="2 3">
    <name type="scientific">Kaistia hirudinis</name>
    <dbReference type="NCBI Taxonomy" id="1293440"/>
    <lineage>
        <taxon>Bacteria</taxon>
        <taxon>Pseudomonadati</taxon>
        <taxon>Pseudomonadota</taxon>
        <taxon>Alphaproteobacteria</taxon>
        <taxon>Hyphomicrobiales</taxon>
        <taxon>Kaistiaceae</taxon>
        <taxon>Kaistia</taxon>
    </lineage>
</organism>
<dbReference type="GO" id="GO:0016740">
    <property type="term" value="F:transferase activity"/>
    <property type="evidence" value="ECO:0007669"/>
    <property type="project" value="UniProtKB-KW"/>
</dbReference>
<dbReference type="InterPro" id="IPR050834">
    <property type="entry name" value="Glycosyltransf_2"/>
</dbReference>
<dbReference type="InterPro" id="IPR001173">
    <property type="entry name" value="Glyco_trans_2-like"/>
</dbReference>
<dbReference type="CDD" id="cd00761">
    <property type="entry name" value="Glyco_tranf_GTA_type"/>
    <property type="match status" value="1"/>
</dbReference>
<accession>A0A840AXL5</accession>
<dbReference type="Gene3D" id="3.90.550.10">
    <property type="entry name" value="Spore Coat Polysaccharide Biosynthesis Protein SpsA, Chain A"/>
    <property type="match status" value="1"/>
</dbReference>
<dbReference type="SUPFAM" id="SSF53448">
    <property type="entry name" value="Nucleotide-diphospho-sugar transferases"/>
    <property type="match status" value="1"/>
</dbReference>
<evidence type="ECO:0000313" key="2">
    <source>
        <dbReference type="EMBL" id="MBB3933006.1"/>
    </source>
</evidence>
<gene>
    <name evidence="2" type="ORF">GGR25_004070</name>
</gene>
<dbReference type="Pfam" id="PF00535">
    <property type="entry name" value="Glycos_transf_2"/>
    <property type="match status" value="1"/>
</dbReference>
<dbReference type="Proteomes" id="UP000553963">
    <property type="component" value="Unassembled WGS sequence"/>
</dbReference>
<dbReference type="PANTHER" id="PTHR43685:SF2">
    <property type="entry name" value="GLYCOSYLTRANSFERASE 2-LIKE DOMAIN-CONTAINING PROTEIN"/>
    <property type="match status" value="1"/>
</dbReference>
<dbReference type="GO" id="GO:0044010">
    <property type="term" value="P:single-species biofilm formation"/>
    <property type="evidence" value="ECO:0007669"/>
    <property type="project" value="TreeGrafter"/>
</dbReference>
<keyword evidence="3" id="KW-1185">Reference proteome</keyword>
<evidence type="ECO:0000259" key="1">
    <source>
        <dbReference type="Pfam" id="PF00535"/>
    </source>
</evidence>
<dbReference type="InterPro" id="IPR029044">
    <property type="entry name" value="Nucleotide-diphossugar_trans"/>
</dbReference>
<feature type="domain" description="Glycosyltransferase 2-like" evidence="1">
    <location>
        <begin position="4"/>
        <end position="177"/>
    </location>
</feature>
<dbReference type="PANTHER" id="PTHR43685">
    <property type="entry name" value="GLYCOSYLTRANSFERASE"/>
    <property type="match status" value="1"/>
</dbReference>
<reference evidence="2 3" key="1">
    <citation type="submission" date="2020-08" db="EMBL/GenBank/DDBJ databases">
        <title>Genomic Encyclopedia of Type Strains, Phase IV (KMG-IV): sequencing the most valuable type-strain genomes for metagenomic binning, comparative biology and taxonomic classification.</title>
        <authorList>
            <person name="Goeker M."/>
        </authorList>
    </citation>
    <scope>NUCLEOTIDE SEQUENCE [LARGE SCALE GENOMIC DNA]</scope>
    <source>
        <strain evidence="2 3">DSM 25966</strain>
    </source>
</reference>
<dbReference type="EMBL" id="JACIDS010000005">
    <property type="protein sequence ID" value="MBB3933006.1"/>
    <property type="molecule type" value="Genomic_DNA"/>
</dbReference>